<evidence type="ECO:0000313" key="3">
    <source>
        <dbReference type="EMBL" id="GFQ71008.1"/>
    </source>
</evidence>
<dbReference type="InterPro" id="IPR011992">
    <property type="entry name" value="EF-hand-dom_pair"/>
</dbReference>
<dbReference type="AlphaFoldDB" id="A0A8X6FZX8"/>
<gene>
    <name evidence="3" type="primary">AVEN_265500_1</name>
    <name evidence="3" type="ORF">TNCT_359771</name>
</gene>
<protein>
    <submittedName>
        <fullName evidence="3">EF-hand domain-containing protein</fullName>
    </submittedName>
</protein>
<dbReference type="GO" id="GO:0015631">
    <property type="term" value="F:tubulin binding"/>
    <property type="evidence" value="ECO:0007669"/>
    <property type="project" value="InterPro"/>
</dbReference>
<feature type="compositionally biased region" description="Basic and acidic residues" evidence="2">
    <location>
        <begin position="78"/>
        <end position="89"/>
    </location>
</feature>
<dbReference type="InterPro" id="IPR008907">
    <property type="entry name" value="TPP/p25"/>
</dbReference>
<dbReference type="SUPFAM" id="SSF47473">
    <property type="entry name" value="EF-hand"/>
    <property type="match status" value="1"/>
</dbReference>
<reference evidence="3" key="1">
    <citation type="submission" date="2020-07" db="EMBL/GenBank/DDBJ databases">
        <title>Multicomponent nature underlies the extraordinary mechanical properties of spider dragline silk.</title>
        <authorList>
            <person name="Kono N."/>
            <person name="Nakamura H."/>
            <person name="Mori M."/>
            <person name="Yoshida Y."/>
            <person name="Ohtoshi R."/>
            <person name="Malay A.D."/>
            <person name="Moran D.A.P."/>
            <person name="Tomita M."/>
            <person name="Numata K."/>
            <person name="Arakawa K."/>
        </authorList>
    </citation>
    <scope>NUCLEOTIDE SEQUENCE</scope>
</reference>
<comment type="similarity">
    <text evidence="1">Belongs to the TPPP family.</text>
</comment>
<dbReference type="OrthoDB" id="6413791at2759"/>
<keyword evidence="4" id="KW-1185">Reference proteome</keyword>
<accession>A0A8X6FZX8</accession>
<sequence length="114" mass="12194">MADKNFQEAFDLICTTSGGKDGKLTFENIKQWFKQAGVISSETGITDTDVQTAFSEAVKDQKEADFTKMKELVSSLGKAKDKDPKELMEKLGGSAPPKMGQGADPGAKVGKGTM</sequence>
<organism evidence="3 4">
    <name type="scientific">Trichonephila clavata</name>
    <name type="common">Joro spider</name>
    <name type="synonym">Nephila clavata</name>
    <dbReference type="NCBI Taxonomy" id="2740835"/>
    <lineage>
        <taxon>Eukaryota</taxon>
        <taxon>Metazoa</taxon>
        <taxon>Ecdysozoa</taxon>
        <taxon>Arthropoda</taxon>
        <taxon>Chelicerata</taxon>
        <taxon>Arachnida</taxon>
        <taxon>Araneae</taxon>
        <taxon>Araneomorphae</taxon>
        <taxon>Entelegynae</taxon>
        <taxon>Araneoidea</taxon>
        <taxon>Nephilidae</taxon>
        <taxon>Trichonephila</taxon>
    </lineage>
</organism>
<evidence type="ECO:0000313" key="4">
    <source>
        <dbReference type="Proteomes" id="UP000887116"/>
    </source>
</evidence>
<dbReference type="GO" id="GO:0046785">
    <property type="term" value="P:microtubule polymerization"/>
    <property type="evidence" value="ECO:0007669"/>
    <property type="project" value="InterPro"/>
</dbReference>
<dbReference type="Proteomes" id="UP000887116">
    <property type="component" value="Unassembled WGS sequence"/>
</dbReference>
<comment type="caution">
    <text evidence="3">The sequence shown here is derived from an EMBL/GenBank/DDBJ whole genome shotgun (WGS) entry which is preliminary data.</text>
</comment>
<dbReference type="Pfam" id="PF05517">
    <property type="entry name" value="p25-alpha"/>
    <property type="match status" value="1"/>
</dbReference>
<evidence type="ECO:0000256" key="1">
    <source>
        <dbReference type="ARBA" id="ARBA00010994"/>
    </source>
</evidence>
<feature type="region of interest" description="Disordered" evidence="2">
    <location>
        <begin position="75"/>
        <end position="114"/>
    </location>
</feature>
<evidence type="ECO:0000256" key="2">
    <source>
        <dbReference type="SAM" id="MobiDB-lite"/>
    </source>
</evidence>
<name>A0A8X6FZX8_TRICU</name>
<proteinExistence type="inferred from homology"/>
<dbReference type="EMBL" id="BMAO01020960">
    <property type="protein sequence ID" value="GFQ71008.1"/>
    <property type="molecule type" value="Genomic_DNA"/>
</dbReference>
<dbReference type="Gene3D" id="1.10.238.10">
    <property type="entry name" value="EF-hand"/>
    <property type="match status" value="1"/>
</dbReference>